<evidence type="ECO:0000256" key="4">
    <source>
        <dbReference type="ARBA" id="ARBA00022801"/>
    </source>
</evidence>
<keyword evidence="5 8" id="KW-1133">Transmembrane helix</keyword>
<evidence type="ECO:0000256" key="1">
    <source>
        <dbReference type="ARBA" id="ARBA00004141"/>
    </source>
</evidence>
<dbReference type="EMBL" id="LS483476">
    <property type="protein sequence ID" value="SQI56058.1"/>
    <property type="molecule type" value="Genomic_DNA"/>
</dbReference>
<dbReference type="PANTHER" id="PTHR43731:SF14">
    <property type="entry name" value="PRESENILIN-ASSOCIATED RHOMBOID-LIKE PROTEIN, MITOCHONDRIAL"/>
    <property type="match status" value="1"/>
</dbReference>
<sequence length="504" mass="57857">MSGRREDYLFWRLAHFLSNEGGYRLIRANENQTELWFENKKNKNARLIRLVRFDLDWANKIKRDIQILSVQSEKIRKHLFVKKLTVLNLYISTYLPVDDYEYLIENNELSNEKVTIETVVMANENTYEALKAVGQILDNQLDFQIDSDYDESEIVSLKTSIHKKASQQLKEERQLFEYSKPFFAYAFMAIQVIVFLLLEVNGGSTNTETLIKFGAKYNPLILEGEWWRFITPVFLHIGILHLVMNTLALYYLGIAVEKMFGRARFLWIYLFSGFTGTLASFVFTGNLSAGASGAIFGCFGALLYLGVVYPQVFFRTMGMNVIVLIGINLVFGFSVSGIDNAGHIGGLLGGFLATGIVHFPKKRRSLQQAGFVIITAAVVSTMLYFGYHSDRPEVVNNLAEKQMKKGEMEEAYRLLSDYVATDKGNEITYFHLSLLEIYREQYAAAKEHLQQAIRLNPDFHEAQFNLALLYYEAEDLEQAKHVQKALSLYEDEKYEALLKKLETQ</sequence>
<feature type="transmembrane region" description="Helical" evidence="8">
    <location>
        <begin position="289"/>
        <end position="310"/>
    </location>
</feature>
<feature type="transmembrane region" description="Helical" evidence="8">
    <location>
        <begin position="265"/>
        <end position="283"/>
    </location>
</feature>
<reference evidence="10 11" key="1">
    <citation type="submission" date="2018-06" db="EMBL/GenBank/DDBJ databases">
        <authorList>
            <consortium name="Pathogen Informatics"/>
            <person name="Doyle S."/>
        </authorList>
    </citation>
    <scope>NUCLEOTIDE SEQUENCE [LARGE SCALE GENOMIC DNA]</scope>
    <source>
        <strain evidence="10 11">NCTC4824</strain>
    </source>
</reference>
<dbReference type="PANTHER" id="PTHR43731">
    <property type="entry name" value="RHOMBOID PROTEASE"/>
    <property type="match status" value="1"/>
</dbReference>
<dbReference type="Proteomes" id="UP000249134">
    <property type="component" value="Chromosome 1"/>
</dbReference>
<dbReference type="GO" id="GO:0004252">
    <property type="term" value="F:serine-type endopeptidase activity"/>
    <property type="evidence" value="ECO:0007669"/>
    <property type="project" value="InterPro"/>
</dbReference>
<evidence type="ECO:0000259" key="9">
    <source>
        <dbReference type="Pfam" id="PF01694"/>
    </source>
</evidence>
<dbReference type="InterPro" id="IPR022764">
    <property type="entry name" value="Peptidase_S54_rhomboid_dom"/>
</dbReference>
<dbReference type="InterPro" id="IPR050925">
    <property type="entry name" value="Rhomboid_protease_S54"/>
</dbReference>
<evidence type="ECO:0000256" key="2">
    <source>
        <dbReference type="ARBA" id="ARBA00009045"/>
    </source>
</evidence>
<organism evidence="10 11">
    <name type="scientific">Lederbergia lenta</name>
    <name type="common">Bacillus lentus</name>
    <dbReference type="NCBI Taxonomy" id="1467"/>
    <lineage>
        <taxon>Bacteria</taxon>
        <taxon>Bacillati</taxon>
        <taxon>Bacillota</taxon>
        <taxon>Bacilli</taxon>
        <taxon>Bacillales</taxon>
        <taxon>Bacillaceae</taxon>
        <taxon>Lederbergia</taxon>
    </lineage>
</organism>
<dbReference type="SUPFAM" id="SSF48452">
    <property type="entry name" value="TPR-like"/>
    <property type="match status" value="1"/>
</dbReference>
<gene>
    <name evidence="10" type="primary">gluP</name>
    <name evidence="10" type="ORF">NCTC4824_01708</name>
</gene>
<evidence type="ECO:0000256" key="7">
    <source>
        <dbReference type="PROSITE-ProRule" id="PRU00339"/>
    </source>
</evidence>
<keyword evidence="7" id="KW-0802">TPR repeat</keyword>
<protein>
    <submittedName>
        <fullName evidence="10">Rhomboid protein membrane-associated serine peptidase</fullName>
        <ecNumber evidence="10">3.4.21.105</ecNumber>
    </submittedName>
</protein>
<dbReference type="RefSeq" id="WP_066137441.1">
    <property type="nucleotide sequence ID" value="NZ_CBCSGM010000001.1"/>
</dbReference>
<keyword evidence="11" id="KW-1185">Reference proteome</keyword>
<feature type="transmembrane region" description="Helical" evidence="8">
    <location>
        <begin position="229"/>
        <end position="253"/>
    </location>
</feature>
<evidence type="ECO:0000313" key="11">
    <source>
        <dbReference type="Proteomes" id="UP000249134"/>
    </source>
</evidence>
<keyword evidence="3 8" id="KW-0812">Transmembrane</keyword>
<dbReference type="AlphaFoldDB" id="A0A2X4W7V9"/>
<dbReference type="PROSITE" id="PS50005">
    <property type="entry name" value="TPR"/>
    <property type="match status" value="1"/>
</dbReference>
<evidence type="ECO:0000313" key="10">
    <source>
        <dbReference type="EMBL" id="SQI56058.1"/>
    </source>
</evidence>
<name>A0A2X4W7V9_LEDLE</name>
<evidence type="ECO:0000256" key="3">
    <source>
        <dbReference type="ARBA" id="ARBA00022692"/>
    </source>
</evidence>
<dbReference type="InterPro" id="IPR019734">
    <property type="entry name" value="TPR_rpt"/>
</dbReference>
<proteinExistence type="inferred from homology"/>
<dbReference type="EC" id="3.4.21.105" evidence="10"/>
<evidence type="ECO:0000256" key="8">
    <source>
        <dbReference type="SAM" id="Phobius"/>
    </source>
</evidence>
<dbReference type="Gene3D" id="1.25.40.10">
    <property type="entry name" value="Tetratricopeptide repeat domain"/>
    <property type="match status" value="1"/>
</dbReference>
<feature type="domain" description="Peptidase S54 rhomboid" evidence="9">
    <location>
        <begin position="224"/>
        <end position="357"/>
    </location>
</feature>
<comment type="subcellular location">
    <subcellularLocation>
        <location evidence="1">Membrane</location>
        <topology evidence="1">Multi-pass membrane protein</topology>
    </subcellularLocation>
</comment>
<dbReference type="SUPFAM" id="SSF144091">
    <property type="entry name" value="Rhomboid-like"/>
    <property type="match status" value="1"/>
</dbReference>
<dbReference type="Pfam" id="PF01694">
    <property type="entry name" value="Rhomboid"/>
    <property type="match status" value="1"/>
</dbReference>
<comment type="similarity">
    <text evidence="2">Belongs to the peptidase S54 family.</text>
</comment>
<dbReference type="InterPro" id="IPR011990">
    <property type="entry name" value="TPR-like_helical_dom_sf"/>
</dbReference>
<keyword evidence="6 8" id="KW-0472">Membrane</keyword>
<dbReference type="GO" id="GO:0016020">
    <property type="term" value="C:membrane"/>
    <property type="evidence" value="ECO:0007669"/>
    <property type="project" value="UniProtKB-SubCell"/>
</dbReference>
<feature type="transmembrane region" description="Helical" evidence="8">
    <location>
        <begin position="369"/>
        <end position="387"/>
    </location>
</feature>
<feature type="transmembrane region" description="Helical" evidence="8">
    <location>
        <begin position="341"/>
        <end position="357"/>
    </location>
</feature>
<dbReference type="STRING" id="1348624.GCA_001591545_00789"/>
<dbReference type="Gene3D" id="1.20.1540.10">
    <property type="entry name" value="Rhomboid-like"/>
    <property type="match status" value="1"/>
</dbReference>
<feature type="repeat" description="TPR" evidence="7">
    <location>
        <begin position="426"/>
        <end position="459"/>
    </location>
</feature>
<dbReference type="Pfam" id="PF14559">
    <property type="entry name" value="TPR_19"/>
    <property type="match status" value="1"/>
</dbReference>
<dbReference type="KEGG" id="blen:NCTC4824_01708"/>
<keyword evidence="4 10" id="KW-0378">Hydrolase</keyword>
<feature type="transmembrane region" description="Helical" evidence="8">
    <location>
        <begin position="182"/>
        <end position="200"/>
    </location>
</feature>
<accession>A0A2X4W7V9</accession>
<dbReference type="InterPro" id="IPR035952">
    <property type="entry name" value="Rhomboid-like_sf"/>
</dbReference>
<dbReference type="SMART" id="SM00028">
    <property type="entry name" value="TPR"/>
    <property type="match status" value="3"/>
</dbReference>
<evidence type="ECO:0000256" key="6">
    <source>
        <dbReference type="ARBA" id="ARBA00023136"/>
    </source>
</evidence>
<evidence type="ECO:0000256" key="5">
    <source>
        <dbReference type="ARBA" id="ARBA00022989"/>
    </source>
</evidence>
<feature type="transmembrane region" description="Helical" evidence="8">
    <location>
        <begin position="317"/>
        <end position="335"/>
    </location>
</feature>